<dbReference type="AlphaFoldDB" id="A0A1H6BQ68"/>
<keyword evidence="1" id="KW-0812">Transmembrane</keyword>
<sequence length="585" mass="67611">MAWRPKIKITKEISQAFANWVAQFAALILSRFLYMVLGRGSAKTTEIVVERLIAMVYDLPGAPIVWVSDTYSNLQKNVLPSVLEGLERKGFKEGVHFVLGKQPPEFSEAEKVDLPPEIREHFWKPYNRLVSYKHTMIFFTGLNITFGSLDRPASLAGRSYVHVIGDEVKYFIEHKIANLLKAVRGYAVKYGKSPFYRGHTFTTDMPNTKNIGEHDWILKQVNKMKKSAILRILKAAIVLNECIQERIYFQQKNDHEEAAKKLRTEERWRERWKSLRMQKDGQTLFFIASSLVNIDILTPDWFSDAIQSDLGDVDTAVLSLKSSLESGDRFYANIGEKHFYRDGKDARWAEHFGIDDQEDCRILTNLNRKKIIEVGLDFGNMISMTIGQPKPNNEYKILKFMYTLSPDWIPKLAANFREYFNRQEEKVINAYYDRAANNYKDAKVDLAQAFKNAIEFQEDGRTKTGWKVNLMSRNQGNIGQAEEYIFMQELFSGSNPKLPKIDIDFFECKQLKASLEGARTKIVPNKRGASVTTKDKTSEKFPIHRLPMESTNPSDSFKYLMMRREWRNLVKHRTSQHISESSVVG</sequence>
<keyword evidence="1" id="KW-0472">Membrane</keyword>
<proteinExistence type="predicted"/>
<gene>
    <name evidence="2" type="ORF">SAMN05421877_11156</name>
</gene>
<dbReference type="Gene3D" id="3.40.50.300">
    <property type="entry name" value="P-loop containing nucleotide triphosphate hydrolases"/>
    <property type="match status" value="1"/>
</dbReference>
<dbReference type="OrthoDB" id="1151239at2"/>
<name>A0A1H6BQ68_9SPHI</name>
<evidence type="ECO:0000313" key="2">
    <source>
        <dbReference type="EMBL" id="SEG62848.1"/>
    </source>
</evidence>
<dbReference type="InterPro" id="IPR027417">
    <property type="entry name" value="P-loop_NTPase"/>
</dbReference>
<organism evidence="2 3">
    <name type="scientific">Sphingobacterium lactis</name>
    <dbReference type="NCBI Taxonomy" id="797291"/>
    <lineage>
        <taxon>Bacteria</taxon>
        <taxon>Pseudomonadati</taxon>
        <taxon>Bacteroidota</taxon>
        <taxon>Sphingobacteriia</taxon>
        <taxon>Sphingobacteriales</taxon>
        <taxon>Sphingobacteriaceae</taxon>
        <taxon>Sphingobacterium</taxon>
    </lineage>
</organism>
<keyword evidence="3" id="KW-1185">Reference proteome</keyword>
<evidence type="ECO:0000313" key="3">
    <source>
        <dbReference type="Proteomes" id="UP000236731"/>
    </source>
</evidence>
<keyword evidence="1" id="KW-1133">Transmembrane helix</keyword>
<accession>A0A1H6BQ68</accession>
<evidence type="ECO:0000256" key="1">
    <source>
        <dbReference type="SAM" id="Phobius"/>
    </source>
</evidence>
<feature type="transmembrane region" description="Helical" evidence="1">
    <location>
        <begin position="20"/>
        <end position="37"/>
    </location>
</feature>
<dbReference type="Proteomes" id="UP000236731">
    <property type="component" value="Unassembled WGS sequence"/>
</dbReference>
<protein>
    <submittedName>
        <fullName evidence="2">Uncharacterized protein</fullName>
    </submittedName>
</protein>
<dbReference type="RefSeq" id="WP_103907335.1">
    <property type="nucleotide sequence ID" value="NZ_FNUT01000011.1"/>
</dbReference>
<dbReference type="EMBL" id="FNUT01000011">
    <property type="protein sequence ID" value="SEG62848.1"/>
    <property type="molecule type" value="Genomic_DNA"/>
</dbReference>
<reference evidence="3" key="1">
    <citation type="submission" date="2016-10" db="EMBL/GenBank/DDBJ databases">
        <authorList>
            <person name="Varghese N."/>
            <person name="Submissions S."/>
        </authorList>
    </citation>
    <scope>NUCLEOTIDE SEQUENCE [LARGE SCALE GENOMIC DNA]</scope>
    <source>
        <strain evidence="3">DSM 22361</strain>
    </source>
</reference>